<dbReference type="CDD" id="cd00756">
    <property type="entry name" value="MoaE"/>
    <property type="match status" value="1"/>
</dbReference>
<name>A0ABT1JJ77_ACTCY</name>
<dbReference type="InterPro" id="IPR036425">
    <property type="entry name" value="MoaB/Mog-like_dom_sf"/>
</dbReference>
<organism evidence="5 6">
    <name type="scientific">Actinoalloteichus caeruleus DSM 43889</name>
    <dbReference type="NCBI Taxonomy" id="1120930"/>
    <lineage>
        <taxon>Bacteria</taxon>
        <taxon>Bacillati</taxon>
        <taxon>Actinomycetota</taxon>
        <taxon>Actinomycetes</taxon>
        <taxon>Pseudonocardiales</taxon>
        <taxon>Pseudonocardiaceae</taxon>
        <taxon>Actinoalloteichus</taxon>
        <taxon>Actinoalloteichus cyanogriseus</taxon>
    </lineage>
</organism>
<evidence type="ECO:0000256" key="3">
    <source>
        <dbReference type="SAM" id="MobiDB-lite"/>
    </source>
</evidence>
<dbReference type="SMART" id="SM00852">
    <property type="entry name" value="MoCF_biosynth"/>
    <property type="match status" value="1"/>
</dbReference>
<dbReference type="Proteomes" id="UP000791080">
    <property type="component" value="Unassembled WGS sequence"/>
</dbReference>
<reference evidence="5 6" key="1">
    <citation type="submission" date="2022-06" db="EMBL/GenBank/DDBJ databases">
        <title>Genomic Encyclopedia of Type Strains, Phase I: the one thousand microbial genomes (KMG-I) project.</title>
        <authorList>
            <person name="Kyrpides N."/>
        </authorList>
    </citation>
    <scope>NUCLEOTIDE SEQUENCE [LARGE SCALE GENOMIC DNA]</scope>
    <source>
        <strain evidence="5 6">DSM 43889</strain>
    </source>
</reference>
<evidence type="ECO:0000256" key="1">
    <source>
        <dbReference type="ARBA" id="ARBA00005046"/>
    </source>
</evidence>
<dbReference type="InterPro" id="IPR036563">
    <property type="entry name" value="MoaE_sf"/>
</dbReference>
<accession>A0ABT1JJ77</accession>
<dbReference type="NCBIfam" id="TIGR00177">
    <property type="entry name" value="molyb_syn"/>
    <property type="match status" value="1"/>
</dbReference>
<dbReference type="PANTHER" id="PTHR43764:SF1">
    <property type="entry name" value="MOLYBDOPTERIN MOLYBDOTRANSFERASE"/>
    <property type="match status" value="1"/>
</dbReference>
<dbReference type="InterPro" id="IPR001453">
    <property type="entry name" value="MoaB/Mog_dom"/>
</dbReference>
<feature type="region of interest" description="Disordered" evidence="3">
    <location>
        <begin position="163"/>
        <end position="215"/>
    </location>
</feature>
<sequence>MDTADRPELTSDPGEARVITASNRAAAGVYPDRTGPLVVDWLRQRGFRVPDAVVVPDGAPVAEELRRALEDRVSVVLTTGGTGISPTDRTPDVTRPLLDRELPGLADAIRRSGLPAVPTAVLSRALAGTAGATLVVNLPGSTGGVRDGLAVLDGVFAHALDQIAGGDHPPAVPSEPSGGAADEQPAGPAASGTASPATGTPARPTSAPGPEIPLVSVTTGPLSLADHASAVSRRQAGAVVTFSGEVRDHDHGRAVRDLEYVAHPSAEQVLREVAEDVAGRMPGLRALAVSHRAGWLAIGECALACAVAADHRAEAFAACAELVDEVKRRLPVWKRQRFADGSEEWVNCP</sequence>
<dbReference type="Pfam" id="PF02391">
    <property type="entry name" value="MoaE"/>
    <property type="match status" value="1"/>
</dbReference>
<dbReference type="SUPFAM" id="SSF53218">
    <property type="entry name" value="Molybdenum cofactor biosynthesis proteins"/>
    <property type="match status" value="1"/>
</dbReference>
<dbReference type="InterPro" id="IPR051920">
    <property type="entry name" value="MPT_Adenylyltrnsfr/MoaC-Rel"/>
</dbReference>
<evidence type="ECO:0000256" key="2">
    <source>
        <dbReference type="ARBA" id="ARBA00023150"/>
    </source>
</evidence>
<evidence type="ECO:0000259" key="4">
    <source>
        <dbReference type="SMART" id="SM00852"/>
    </source>
</evidence>
<dbReference type="InterPro" id="IPR008284">
    <property type="entry name" value="MoCF_biosynth_CS"/>
</dbReference>
<dbReference type="SUPFAM" id="SSF54690">
    <property type="entry name" value="Molybdopterin synthase subunit MoaE"/>
    <property type="match status" value="1"/>
</dbReference>
<dbReference type="CDD" id="cd00886">
    <property type="entry name" value="MogA_MoaB"/>
    <property type="match status" value="1"/>
</dbReference>
<feature type="domain" description="MoaB/Mog" evidence="4">
    <location>
        <begin position="17"/>
        <end position="159"/>
    </location>
</feature>
<dbReference type="Gene3D" id="3.40.980.10">
    <property type="entry name" value="MoaB/Mog-like domain"/>
    <property type="match status" value="1"/>
</dbReference>
<protein>
    <submittedName>
        <fullName evidence="5">Molybdenum cofactor synthesis domain-containing protein</fullName>
    </submittedName>
</protein>
<keyword evidence="2" id="KW-0501">Molybdenum cofactor biosynthesis</keyword>
<dbReference type="EMBL" id="AUBJ02000001">
    <property type="protein sequence ID" value="MCP2332562.1"/>
    <property type="molecule type" value="Genomic_DNA"/>
</dbReference>
<dbReference type="Pfam" id="PF00994">
    <property type="entry name" value="MoCF_biosynth"/>
    <property type="match status" value="1"/>
</dbReference>
<comment type="pathway">
    <text evidence="1">Cofactor biosynthesis; molybdopterin biosynthesis.</text>
</comment>
<dbReference type="InterPro" id="IPR003448">
    <property type="entry name" value="Mopterin_biosynth_MoaE"/>
</dbReference>
<dbReference type="Gene3D" id="3.90.1170.40">
    <property type="entry name" value="Molybdopterin biosynthesis MoaE subunit"/>
    <property type="match status" value="1"/>
</dbReference>
<dbReference type="PANTHER" id="PTHR43764">
    <property type="entry name" value="MOLYBDENUM COFACTOR BIOSYNTHESIS"/>
    <property type="match status" value="1"/>
</dbReference>
<dbReference type="RefSeq" id="WP_051313377.1">
    <property type="nucleotide sequence ID" value="NZ_AUBJ02000001.1"/>
</dbReference>
<evidence type="ECO:0000313" key="6">
    <source>
        <dbReference type="Proteomes" id="UP000791080"/>
    </source>
</evidence>
<proteinExistence type="predicted"/>
<keyword evidence="6" id="KW-1185">Reference proteome</keyword>
<comment type="caution">
    <text evidence="5">The sequence shown here is derived from an EMBL/GenBank/DDBJ whole genome shotgun (WGS) entry which is preliminary data.</text>
</comment>
<evidence type="ECO:0000313" key="5">
    <source>
        <dbReference type="EMBL" id="MCP2332562.1"/>
    </source>
</evidence>
<dbReference type="PROSITE" id="PS01078">
    <property type="entry name" value="MOCF_BIOSYNTHESIS_1"/>
    <property type="match status" value="1"/>
</dbReference>
<feature type="compositionally biased region" description="Low complexity" evidence="3">
    <location>
        <begin position="185"/>
        <end position="209"/>
    </location>
</feature>
<gene>
    <name evidence="5" type="ORF">G443_002832</name>
</gene>